<dbReference type="EMBL" id="JACHNY010000001">
    <property type="protein sequence ID" value="MBB4616859.1"/>
    <property type="molecule type" value="Genomic_DNA"/>
</dbReference>
<name>A0A7W7AII5_9SPHN</name>
<dbReference type="AlphaFoldDB" id="A0A7W7AII5"/>
<evidence type="ECO:0000313" key="2">
    <source>
        <dbReference type="Proteomes" id="UP000574769"/>
    </source>
</evidence>
<proteinExistence type="predicted"/>
<protein>
    <submittedName>
        <fullName evidence="1">Txe/YoeB family toxin of Txe-Axe toxin-antitoxin module</fullName>
    </submittedName>
</protein>
<accession>A0A7W7AII5</accession>
<gene>
    <name evidence="1" type="ORF">GGQ96_000965</name>
</gene>
<comment type="caution">
    <text evidence="1">The sequence shown here is derived from an EMBL/GenBank/DDBJ whole genome shotgun (WGS) entry which is preliminary data.</text>
</comment>
<dbReference type="Proteomes" id="UP000574769">
    <property type="component" value="Unassembled WGS sequence"/>
</dbReference>
<evidence type="ECO:0000313" key="1">
    <source>
        <dbReference type="EMBL" id="MBB4616859.1"/>
    </source>
</evidence>
<sequence length="47" mass="5387">MRLSFSSRAWSEYLEWQGDDRRGPLRVNTLLEKCRGDSVRGTGIISS</sequence>
<dbReference type="RefSeq" id="WP_184112000.1">
    <property type="nucleotide sequence ID" value="NZ_JACHNY010000001.1"/>
</dbReference>
<reference evidence="1 2" key="1">
    <citation type="submission" date="2020-08" db="EMBL/GenBank/DDBJ databases">
        <title>Genomic Encyclopedia of Type Strains, Phase IV (KMG-IV): sequencing the most valuable type-strain genomes for metagenomic binning, comparative biology and taxonomic classification.</title>
        <authorList>
            <person name="Goeker M."/>
        </authorList>
    </citation>
    <scope>NUCLEOTIDE SEQUENCE [LARGE SCALE GENOMIC DNA]</scope>
    <source>
        <strain evidence="1 2">DSM 15867</strain>
    </source>
</reference>
<keyword evidence="2" id="KW-1185">Reference proteome</keyword>
<dbReference type="InterPro" id="IPR035093">
    <property type="entry name" value="RelE/ParE_toxin_dom_sf"/>
</dbReference>
<organism evidence="1 2">
    <name type="scientific">Sphingomonas abaci</name>
    <dbReference type="NCBI Taxonomy" id="237611"/>
    <lineage>
        <taxon>Bacteria</taxon>
        <taxon>Pseudomonadati</taxon>
        <taxon>Pseudomonadota</taxon>
        <taxon>Alphaproteobacteria</taxon>
        <taxon>Sphingomonadales</taxon>
        <taxon>Sphingomonadaceae</taxon>
        <taxon>Sphingomonas</taxon>
    </lineage>
</organism>
<dbReference type="Gene3D" id="3.30.2310.20">
    <property type="entry name" value="RelE-like"/>
    <property type="match status" value="1"/>
</dbReference>